<evidence type="ECO:0000313" key="2">
    <source>
        <dbReference type="EMBL" id="OOV81261.1"/>
    </source>
</evidence>
<sequence>MPIDEKQDHYCFRLGDLSVDPAEDGKKKRTFSGIAYSGEVITDHWYWTRVIFDLDSMQIKGRIPALLEHSSRQRAGAINSHTISHQDGLVVQGDLMSNEFGVQVAQDSDDGFPWQMSVRIEPAKTEEVAADQTVIVNGKTLQGPITVFRGGRIREVSFCALGADENTMAVAASHNPQTFTPTKEDTNVTELEQTQAKLKQAETDRDAAQAELKKFKADKREDDIKSLETAMNKQFSAEEKKSYTDMDDAAFVFMAQQLKQFSAVIQQPAVQQQQAQPAPGVNPAFAHLFTHQANGYQGARQGQDDQQGTALDHAFNQFAAAQQGAKN</sequence>
<organism evidence="2 3">
    <name type="scientific">Acinetobacter amyesii</name>
    <dbReference type="NCBI Taxonomy" id="2942470"/>
    <lineage>
        <taxon>Bacteria</taxon>
        <taxon>Pseudomonadati</taxon>
        <taxon>Pseudomonadota</taxon>
        <taxon>Gammaproteobacteria</taxon>
        <taxon>Moraxellales</taxon>
        <taxon>Moraxellaceae</taxon>
        <taxon>Acinetobacter</taxon>
    </lineage>
</organism>
<dbReference type="RefSeq" id="WP_078190826.1">
    <property type="nucleotide sequence ID" value="NZ_JAMCOZ010000009.1"/>
</dbReference>
<evidence type="ECO:0000256" key="1">
    <source>
        <dbReference type="SAM" id="Coils"/>
    </source>
</evidence>
<comment type="caution">
    <text evidence="2">The sequence shown here is derived from an EMBL/GenBank/DDBJ whole genome shotgun (WGS) entry which is preliminary data.</text>
</comment>
<protein>
    <submittedName>
        <fullName evidence="2">Uncharacterized protein</fullName>
    </submittedName>
</protein>
<keyword evidence="1" id="KW-0175">Coiled coil</keyword>
<feature type="coiled-coil region" evidence="1">
    <location>
        <begin position="191"/>
        <end position="218"/>
    </location>
</feature>
<evidence type="ECO:0000313" key="3">
    <source>
        <dbReference type="Proteomes" id="UP000191160"/>
    </source>
</evidence>
<dbReference type="EMBL" id="MVKX01000007">
    <property type="protein sequence ID" value="OOV81261.1"/>
    <property type="molecule type" value="Genomic_DNA"/>
</dbReference>
<dbReference type="Proteomes" id="UP000191160">
    <property type="component" value="Unassembled WGS sequence"/>
</dbReference>
<proteinExistence type="predicted"/>
<gene>
    <name evidence="2" type="ORF">B1202_11950</name>
</gene>
<accession>A0A1T1GUG4</accession>
<reference evidence="2 3" key="1">
    <citation type="submission" date="2017-02" db="EMBL/GenBank/DDBJ databases">
        <title>Acinetobacter sp. ANC 4945, whole genome shotgun sequencing project.</title>
        <authorList>
            <person name="Radolfova-Krizova L."/>
            <person name="Al Atrouni A."/>
            <person name="Nemec A."/>
        </authorList>
    </citation>
    <scope>NUCLEOTIDE SEQUENCE [LARGE SCALE GENOMIC DNA]</scope>
    <source>
        <strain evidence="2 3">ANC 4945</strain>
    </source>
</reference>
<dbReference type="AlphaFoldDB" id="A0A1T1GUG4"/>
<keyword evidence="3" id="KW-1185">Reference proteome</keyword>
<name>A0A1T1GUG4_9GAMM</name>